<feature type="region of interest" description="Disordered" evidence="5">
    <location>
        <begin position="90"/>
        <end position="115"/>
    </location>
</feature>
<reference evidence="7" key="1">
    <citation type="journal article" date="2019" name="Sci. Rep.">
        <title>Draft genome of Tanacetum cinerariifolium, the natural source of mosquito coil.</title>
        <authorList>
            <person name="Yamashiro T."/>
            <person name="Shiraishi A."/>
            <person name="Satake H."/>
            <person name="Nakayama K."/>
        </authorList>
    </citation>
    <scope>NUCLEOTIDE SEQUENCE</scope>
</reference>
<dbReference type="GO" id="GO:0005634">
    <property type="term" value="C:nucleus"/>
    <property type="evidence" value="ECO:0007669"/>
    <property type="project" value="UniProtKB-SubCell"/>
</dbReference>
<dbReference type="InterPro" id="IPR011598">
    <property type="entry name" value="bHLH_dom"/>
</dbReference>
<dbReference type="GO" id="GO:0046983">
    <property type="term" value="F:protein dimerization activity"/>
    <property type="evidence" value="ECO:0007669"/>
    <property type="project" value="InterPro"/>
</dbReference>
<name>A0A6L2KSK3_TANCI</name>
<accession>A0A6L2KSK3</accession>
<proteinExistence type="predicted"/>
<organism evidence="7">
    <name type="scientific">Tanacetum cinerariifolium</name>
    <name type="common">Dalmatian daisy</name>
    <name type="synonym">Chrysanthemum cinerariifolium</name>
    <dbReference type="NCBI Taxonomy" id="118510"/>
    <lineage>
        <taxon>Eukaryota</taxon>
        <taxon>Viridiplantae</taxon>
        <taxon>Streptophyta</taxon>
        <taxon>Embryophyta</taxon>
        <taxon>Tracheophyta</taxon>
        <taxon>Spermatophyta</taxon>
        <taxon>Magnoliopsida</taxon>
        <taxon>eudicotyledons</taxon>
        <taxon>Gunneridae</taxon>
        <taxon>Pentapetalae</taxon>
        <taxon>asterids</taxon>
        <taxon>campanulids</taxon>
        <taxon>Asterales</taxon>
        <taxon>Asteraceae</taxon>
        <taxon>Asteroideae</taxon>
        <taxon>Anthemideae</taxon>
        <taxon>Anthemidinae</taxon>
        <taxon>Tanacetum</taxon>
    </lineage>
</organism>
<evidence type="ECO:0000313" key="7">
    <source>
        <dbReference type="EMBL" id="GEU50884.1"/>
    </source>
</evidence>
<protein>
    <submittedName>
        <fullName evidence="7">Myc-type, basic helix-loop-helix (BHLH) domain-containing protein</fullName>
    </submittedName>
</protein>
<dbReference type="PROSITE" id="PS50888">
    <property type="entry name" value="BHLH"/>
    <property type="match status" value="1"/>
</dbReference>
<evidence type="ECO:0000256" key="2">
    <source>
        <dbReference type="ARBA" id="ARBA00023015"/>
    </source>
</evidence>
<keyword evidence="4" id="KW-0539">Nucleus</keyword>
<comment type="subcellular location">
    <subcellularLocation>
        <location evidence="1">Nucleus</location>
    </subcellularLocation>
</comment>
<dbReference type="InterPro" id="IPR045239">
    <property type="entry name" value="bHLH95_bHLH"/>
</dbReference>
<feature type="domain" description="BHLH" evidence="6">
    <location>
        <begin position="98"/>
        <end position="141"/>
    </location>
</feature>
<evidence type="ECO:0000256" key="3">
    <source>
        <dbReference type="ARBA" id="ARBA00023163"/>
    </source>
</evidence>
<evidence type="ECO:0000259" key="6">
    <source>
        <dbReference type="PROSITE" id="PS50888"/>
    </source>
</evidence>
<sequence length="141" mass="15815">MPHSYVAAMNTTTTSNPKHHLNRPNFAKVTSSIGVRSLQLGSQRFLTNVLTIPMVLSFYTNWSDYDLSVTSLFWPPEMKVEEVSSVQALKQDASNEERSLSAQSSAARARRRKISEKTQEFGKLIPGGQKMNTAEMFQVAF</sequence>
<gene>
    <name evidence="7" type="ORF">Tci_022862</name>
</gene>
<comment type="caution">
    <text evidence="7">The sequence shown here is derived from an EMBL/GenBank/DDBJ whole genome shotgun (WGS) entry which is preliminary data.</text>
</comment>
<dbReference type="AlphaFoldDB" id="A0A6L2KSK3"/>
<dbReference type="CDD" id="cd11393">
    <property type="entry name" value="bHLH_AtbHLH_like"/>
    <property type="match status" value="1"/>
</dbReference>
<evidence type="ECO:0000256" key="1">
    <source>
        <dbReference type="ARBA" id="ARBA00004123"/>
    </source>
</evidence>
<keyword evidence="3" id="KW-0804">Transcription</keyword>
<feature type="non-terminal residue" evidence="7">
    <location>
        <position position="141"/>
    </location>
</feature>
<dbReference type="EMBL" id="BKCJ010002782">
    <property type="protein sequence ID" value="GEU50884.1"/>
    <property type="molecule type" value="Genomic_DNA"/>
</dbReference>
<keyword evidence="2" id="KW-0805">Transcription regulation</keyword>
<evidence type="ECO:0000256" key="5">
    <source>
        <dbReference type="SAM" id="MobiDB-lite"/>
    </source>
</evidence>
<evidence type="ECO:0000256" key="4">
    <source>
        <dbReference type="ARBA" id="ARBA00023242"/>
    </source>
</evidence>